<dbReference type="GO" id="GO:0005078">
    <property type="term" value="F:MAP-kinase scaffold activity"/>
    <property type="evidence" value="ECO:0007669"/>
    <property type="project" value="TreeGrafter"/>
</dbReference>
<feature type="compositionally biased region" description="Polar residues" evidence="2">
    <location>
        <begin position="437"/>
        <end position="449"/>
    </location>
</feature>
<organism evidence="4 5">
    <name type="scientific">Trichophyton violaceum</name>
    <dbReference type="NCBI Taxonomy" id="34388"/>
    <lineage>
        <taxon>Eukaryota</taxon>
        <taxon>Fungi</taxon>
        <taxon>Dikarya</taxon>
        <taxon>Ascomycota</taxon>
        <taxon>Pezizomycotina</taxon>
        <taxon>Eurotiomycetes</taxon>
        <taxon>Eurotiomycetidae</taxon>
        <taxon>Onygenales</taxon>
        <taxon>Arthrodermataceae</taxon>
        <taxon>Trichophyton</taxon>
    </lineage>
</organism>
<evidence type="ECO:0000313" key="5">
    <source>
        <dbReference type="Proteomes" id="UP000243519"/>
    </source>
</evidence>
<feature type="region of interest" description="Disordered" evidence="2">
    <location>
        <begin position="1"/>
        <end position="92"/>
    </location>
</feature>
<dbReference type="Pfam" id="PF23742">
    <property type="entry name" value="VBS_C3G9"/>
    <property type="match status" value="1"/>
</dbReference>
<dbReference type="PANTHER" id="PTHR21601">
    <property type="entry name" value="SPA2 PROTEIN"/>
    <property type="match status" value="1"/>
</dbReference>
<reference evidence="4 5" key="1">
    <citation type="submission" date="2016-05" db="EMBL/GenBank/DDBJ databases">
        <title>Genome sequencing of Trichophyton violaceum CMCC(F)T3l isolated from hair.</title>
        <authorList>
            <person name="Zhan P."/>
            <person name="Tao Y."/>
            <person name="Liu W."/>
        </authorList>
    </citation>
    <scope>NUCLEOTIDE SEQUENCE [LARGE SCALE GENOMIC DNA]</scope>
    <source>
        <strain evidence="5">CMCC(F)T3l</strain>
    </source>
</reference>
<dbReference type="PANTHER" id="PTHR21601:SF0">
    <property type="entry name" value="PROTEIN SPA2-RELATED"/>
    <property type="match status" value="1"/>
</dbReference>
<feature type="compositionally biased region" description="Basic and acidic residues" evidence="2">
    <location>
        <begin position="421"/>
        <end position="435"/>
    </location>
</feature>
<dbReference type="GO" id="GO:0005826">
    <property type="term" value="C:actomyosin contractile ring"/>
    <property type="evidence" value="ECO:0007669"/>
    <property type="project" value="TreeGrafter"/>
</dbReference>
<comment type="caution">
    <text evidence="4">The sequence shown here is derived from an EMBL/GenBank/DDBJ whole genome shotgun (WGS) entry which is preliminary data.</text>
</comment>
<keyword evidence="1" id="KW-0677">Repeat</keyword>
<feature type="compositionally biased region" description="Basic and acidic residues" evidence="2">
    <location>
        <begin position="378"/>
        <end position="414"/>
    </location>
</feature>
<feature type="compositionally biased region" description="Low complexity" evidence="2">
    <location>
        <begin position="68"/>
        <end position="80"/>
    </location>
</feature>
<dbReference type="AlphaFoldDB" id="A0A178FRQ3"/>
<sequence length="943" mass="104746">MSPVSTDGSEWSGINQYSLPSPNSVRGFPTPPQSGAAHSSHNGPSDTTSVSSNSLTLPPSGRMSQKASPPSSVTSPSRVSDGTLSDQSNARRQRMDDMLSQHYIVLRRYLQGPSREESNIRSNRARDKLLRLSPVLFLELSTDVYDELLRRQAVVAASRPGPPRPEVPPHLLPRQEYHKKRNQARQKLSSLQDQRFKDLATDVFCELERRFPHFAGPEMNRRASPAPSMGGRFGGPRPDSNGQGYGYPGTPNGSRGPPPGPRGPGYHSGPGPGNRFPPRQGSLGAISATGLGINSEGMPDNSPYQKSFQNNTVVPNKSTMVEDDDADDDDDRRSDAFALDKVLDHRRDLMTGAGSAERDKKLADAEAQVSELQKKVEELELMHKEKEEEVNTLRKSNDSSSEKEEEVNTLRKSNDSSSSWKAEKAEYEELKRELEEQLSNTHNLNNAVLSQLEEARDRQKDAEMELEKLRQEQQSVDDIASGSRSHGGDDDWKSRFEDLDREHESLKAKLKQQQEVTEQVRQQAAAFLQEMRALSDGHSSNWDREERLIRDVHRLEAEVKHWKNRYAKSKTQLRHLRSSSIGLPDNIHDANTIAKDNALTQPDGLVKDVHITKFQMAIDELLRIARSDEPSLVLGQMKGVVLAVRYITQDIDSAVNVNTATDDELTKIRARAKAQVSATANNLITASKNFGNSNGLSPVSLLDAAASHLTAAIVELVRKVKIRPTPEDELADEGEEDQLPPMQSPEYFSVAPSLTRFSGNESIYSAISSPPSLRSRTNSHSMSRNRLSGAKHGYPGLSPDKDLEELRLHLEDQTSSLVHSIQSLVASIRGEDSVSAIQLHINTIADAVEKVVTSTETAMAKPNANPALRDRAVPVVEILARHRDSLLDIRTEVSKLTDETEIRELNSRLPPIAFQIARETKELVQRIDQIEYASQNSEEDDFR</sequence>
<evidence type="ECO:0000256" key="2">
    <source>
        <dbReference type="SAM" id="MobiDB-lite"/>
    </source>
</evidence>
<dbReference type="EMBL" id="LHPN01000002">
    <property type="protein sequence ID" value="OAL74343.1"/>
    <property type="molecule type" value="Genomic_DNA"/>
</dbReference>
<dbReference type="InterPro" id="IPR022018">
    <property type="entry name" value="GIT1_C"/>
</dbReference>
<keyword evidence="5" id="KW-1185">Reference proteome</keyword>
<feature type="compositionally biased region" description="Polar residues" evidence="2">
    <location>
        <begin position="767"/>
        <end position="786"/>
    </location>
</feature>
<feature type="compositionally biased region" description="Polar residues" evidence="2">
    <location>
        <begin position="36"/>
        <end position="67"/>
    </location>
</feature>
<gene>
    <name evidence="4" type="ORF">A7D00_2376</name>
</gene>
<dbReference type="GO" id="GO:1902716">
    <property type="term" value="C:cell cortex of growing cell tip"/>
    <property type="evidence" value="ECO:0007669"/>
    <property type="project" value="TreeGrafter"/>
</dbReference>
<feature type="region of interest" description="Disordered" evidence="2">
    <location>
        <begin position="767"/>
        <end position="798"/>
    </location>
</feature>
<dbReference type="Pfam" id="PF12205">
    <property type="entry name" value="GIT1_C"/>
    <property type="match status" value="1"/>
</dbReference>
<feature type="compositionally biased region" description="Acidic residues" evidence="2">
    <location>
        <begin position="321"/>
        <end position="330"/>
    </location>
</feature>
<dbReference type="Pfam" id="PF08518">
    <property type="entry name" value="GIT_SHD"/>
    <property type="match status" value="2"/>
</dbReference>
<feature type="region of interest" description="Disordered" evidence="2">
    <location>
        <begin position="158"/>
        <end position="193"/>
    </location>
</feature>
<dbReference type="OrthoDB" id="5588096at2759"/>
<evidence type="ECO:0000256" key="1">
    <source>
        <dbReference type="ARBA" id="ARBA00022737"/>
    </source>
</evidence>
<feature type="region of interest" description="Disordered" evidence="2">
    <location>
        <begin position="378"/>
        <end position="494"/>
    </location>
</feature>
<feature type="compositionally biased region" description="Pro residues" evidence="2">
    <location>
        <begin position="160"/>
        <end position="171"/>
    </location>
</feature>
<dbReference type="InterPro" id="IPR056439">
    <property type="entry name" value="VBS_C3G9"/>
</dbReference>
<dbReference type="SMART" id="SM00555">
    <property type="entry name" value="GIT"/>
    <property type="match status" value="2"/>
</dbReference>
<dbReference type="InterPro" id="IPR013724">
    <property type="entry name" value="GIT_SHD"/>
</dbReference>
<feature type="compositionally biased region" description="Polar residues" evidence="2">
    <location>
        <begin position="302"/>
        <end position="319"/>
    </location>
</feature>
<feature type="region of interest" description="Disordered" evidence="2">
    <location>
        <begin position="725"/>
        <end position="746"/>
    </location>
</feature>
<protein>
    <recommendedName>
        <fullName evidence="3">GIT Spa2 homology (SHD) domain-containing protein</fullName>
    </recommendedName>
</protein>
<evidence type="ECO:0000313" key="4">
    <source>
        <dbReference type="EMBL" id="OAL74343.1"/>
    </source>
</evidence>
<proteinExistence type="predicted"/>
<feature type="compositionally biased region" description="Polar residues" evidence="2">
    <location>
        <begin position="1"/>
        <end position="24"/>
    </location>
</feature>
<name>A0A178FRQ3_TRIVO</name>
<feature type="compositionally biased region" description="Acidic residues" evidence="2">
    <location>
        <begin position="727"/>
        <end position="738"/>
    </location>
</feature>
<feature type="domain" description="GIT Spa2 homology (SHD)" evidence="3">
    <location>
        <begin position="125"/>
        <end position="155"/>
    </location>
</feature>
<feature type="domain" description="GIT Spa2 homology (SHD)" evidence="3">
    <location>
        <begin position="184"/>
        <end position="214"/>
    </location>
</feature>
<accession>A0A178FRQ3</accession>
<dbReference type="Proteomes" id="UP000243519">
    <property type="component" value="Unassembled WGS sequence"/>
</dbReference>
<feature type="region of interest" description="Disordered" evidence="2">
    <location>
        <begin position="216"/>
        <end position="333"/>
    </location>
</feature>
<feature type="compositionally biased region" description="Basic and acidic residues" evidence="2">
    <location>
        <begin position="453"/>
        <end position="471"/>
    </location>
</feature>
<dbReference type="InterPro" id="IPR039892">
    <property type="entry name" value="Spa2/Sph1"/>
</dbReference>
<evidence type="ECO:0000259" key="3">
    <source>
        <dbReference type="SMART" id="SM00555"/>
    </source>
</evidence>